<dbReference type="InterPro" id="IPR013149">
    <property type="entry name" value="ADH-like_C"/>
</dbReference>
<accession>A0A1E8Q7Z9</accession>
<dbReference type="Gene3D" id="3.40.50.720">
    <property type="entry name" value="NAD(P)-binding Rossmann-like Domain"/>
    <property type="match status" value="1"/>
</dbReference>
<dbReference type="Pfam" id="PF08240">
    <property type="entry name" value="ADH_N"/>
    <property type="match status" value="1"/>
</dbReference>
<sequence length="392" mass="42201">MKAVVYDGARQVTVKDVPDARIERPTDVLVRITATNICGSDLHMYEGRTDFETGRWFGHENLGEVIEVGGGVDQVQVGDRVVLPFNVACGHCKNCERGLTNYCLTAQPVDGWAGAAYGFANMGPWAGGQAELLRVPWGDFNCLRLGEDSEEKENDYVMLSDVFPTGYHATEMAGVKPGDQTVIFGAGPVGLMAALSATIRGASKVMVVDRHPDRLRLAESIGAIAIDDSKVDPIEAVLEQTKGLGADNGCECVGYQAHDPQGNEHPNDTLNKLVQAVRFTGRIGTVGVFVPQDPGGPDELAKNGQVAFDFGMFWFKGQTMGSGQAPIKKYNRQLRDLIAAGKAEPSFIVSHELPLDQAPDAYSHFDARDDGWTKVVLKPGASGHQKAEAGTR</sequence>
<evidence type="ECO:0000313" key="8">
    <source>
        <dbReference type="EMBL" id="OFJ54763.1"/>
    </source>
</evidence>
<dbReference type="AlphaFoldDB" id="A0A1E8Q7Z9"/>
<evidence type="ECO:0000256" key="1">
    <source>
        <dbReference type="ARBA" id="ARBA00001947"/>
    </source>
</evidence>
<keyword evidence="4" id="KW-0862">Zinc</keyword>
<dbReference type="EMBL" id="MCHX01000009">
    <property type="protein sequence ID" value="OFJ54763.1"/>
    <property type="molecule type" value="Genomic_DNA"/>
</dbReference>
<gene>
    <name evidence="8" type="ORF">BEL07_05240</name>
</gene>
<feature type="domain" description="Alcohol dehydrogenase-like N-terminal" evidence="7">
    <location>
        <begin position="25"/>
        <end position="138"/>
    </location>
</feature>
<evidence type="ECO:0000256" key="5">
    <source>
        <dbReference type="ARBA" id="ARBA00023027"/>
    </source>
</evidence>
<keyword evidence="5" id="KW-0520">NAD</keyword>
<evidence type="ECO:0000313" key="9">
    <source>
        <dbReference type="Proteomes" id="UP000178953"/>
    </source>
</evidence>
<dbReference type="SUPFAM" id="SSF51735">
    <property type="entry name" value="NAD(P)-binding Rossmann-fold domains"/>
    <property type="match status" value="1"/>
</dbReference>
<dbReference type="InterPro" id="IPR013154">
    <property type="entry name" value="ADH-like_N"/>
</dbReference>
<dbReference type="PANTHER" id="PTHR42813:SF3">
    <property type="entry name" value="GLUTATHIONE-INDEPENDENT FORMALDEHYDE DEHYDROGENASE"/>
    <property type="match status" value="1"/>
</dbReference>
<dbReference type="CDD" id="cd08282">
    <property type="entry name" value="PFDH_like"/>
    <property type="match status" value="1"/>
</dbReference>
<evidence type="ECO:0000259" key="7">
    <source>
        <dbReference type="Pfam" id="PF08240"/>
    </source>
</evidence>
<dbReference type="Pfam" id="PF00107">
    <property type="entry name" value="ADH_zinc_N"/>
    <property type="match status" value="1"/>
</dbReference>
<organism evidence="8 9">
    <name type="scientific">Mycolicibacterium grossiae</name>
    <dbReference type="NCBI Taxonomy" id="1552759"/>
    <lineage>
        <taxon>Bacteria</taxon>
        <taxon>Bacillati</taxon>
        <taxon>Actinomycetota</taxon>
        <taxon>Actinomycetes</taxon>
        <taxon>Mycobacteriales</taxon>
        <taxon>Mycobacteriaceae</taxon>
        <taxon>Mycolicibacterium</taxon>
    </lineage>
</organism>
<dbReference type="OrthoDB" id="241504at2"/>
<comment type="similarity">
    <text evidence="2">Belongs to the zinc-containing alcohol dehydrogenase family.</text>
</comment>
<evidence type="ECO:0000259" key="6">
    <source>
        <dbReference type="Pfam" id="PF00107"/>
    </source>
</evidence>
<dbReference type="InterPro" id="IPR036291">
    <property type="entry name" value="NAD(P)-bd_dom_sf"/>
</dbReference>
<name>A0A1E8Q7Z9_9MYCO</name>
<comment type="caution">
    <text evidence="8">The sequence shown here is derived from an EMBL/GenBank/DDBJ whole genome shotgun (WGS) entry which is preliminary data.</text>
</comment>
<dbReference type="Gene3D" id="3.90.180.10">
    <property type="entry name" value="Medium-chain alcohol dehydrogenases, catalytic domain"/>
    <property type="match status" value="1"/>
</dbReference>
<protein>
    <submittedName>
        <fullName evidence="8">Aldehyde dehydrogenase</fullName>
    </submittedName>
</protein>
<proteinExistence type="inferred from homology"/>
<feature type="domain" description="Alcohol dehydrogenase-like C-terminal" evidence="6">
    <location>
        <begin position="188"/>
        <end position="314"/>
    </location>
</feature>
<keyword evidence="3" id="KW-0479">Metal-binding</keyword>
<comment type="cofactor">
    <cofactor evidence="1">
        <name>Zn(2+)</name>
        <dbReference type="ChEBI" id="CHEBI:29105"/>
    </cofactor>
</comment>
<dbReference type="PANTHER" id="PTHR42813">
    <property type="entry name" value="ZINC-TYPE ALCOHOL DEHYDROGENASE-LIKE"/>
    <property type="match status" value="1"/>
</dbReference>
<dbReference type="GO" id="GO:0046872">
    <property type="term" value="F:metal ion binding"/>
    <property type="evidence" value="ECO:0007669"/>
    <property type="project" value="UniProtKB-KW"/>
</dbReference>
<dbReference type="InterPro" id="IPR011032">
    <property type="entry name" value="GroES-like_sf"/>
</dbReference>
<evidence type="ECO:0000256" key="2">
    <source>
        <dbReference type="ARBA" id="ARBA00008072"/>
    </source>
</evidence>
<dbReference type="SUPFAM" id="SSF50129">
    <property type="entry name" value="GroES-like"/>
    <property type="match status" value="1"/>
</dbReference>
<evidence type="ECO:0000256" key="4">
    <source>
        <dbReference type="ARBA" id="ARBA00022833"/>
    </source>
</evidence>
<evidence type="ECO:0000256" key="3">
    <source>
        <dbReference type="ARBA" id="ARBA00022723"/>
    </source>
</evidence>
<reference evidence="8 9" key="1">
    <citation type="submission" date="2016-09" db="EMBL/GenBank/DDBJ databases">
        <title>genome sequence of Mycobacterium sp. 739 SCH.</title>
        <authorList>
            <person name="Greninger A.L."/>
            <person name="Qin X."/>
            <person name="Jerome K."/>
            <person name="Vora S."/>
            <person name="Quinn K."/>
        </authorList>
    </citation>
    <scope>NUCLEOTIDE SEQUENCE [LARGE SCALE GENOMIC DNA]</scope>
    <source>
        <strain evidence="8 9">SCH</strain>
    </source>
</reference>
<keyword evidence="9" id="KW-1185">Reference proteome</keyword>
<dbReference type="Proteomes" id="UP000178953">
    <property type="component" value="Unassembled WGS sequence"/>
</dbReference>